<evidence type="ECO:0000256" key="1">
    <source>
        <dbReference type="ARBA" id="ARBA00004141"/>
    </source>
</evidence>
<comment type="subcellular location">
    <subcellularLocation>
        <location evidence="1">Membrane</location>
        <topology evidence="1">Multi-pass membrane protein</topology>
    </subcellularLocation>
</comment>
<evidence type="ECO:0000256" key="2">
    <source>
        <dbReference type="ARBA" id="ARBA00010095"/>
    </source>
</evidence>
<feature type="transmembrane region" description="Helical" evidence="6">
    <location>
        <begin position="7"/>
        <end position="29"/>
    </location>
</feature>
<dbReference type="Ensembl" id="ENSPMAT00000006289.1">
    <property type="protein sequence ID" value="ENSPMAP00000006260.1"/>
    <property type="gene ID" value="ENSPMAG00000005674.1"/>
</dbReference>
<keyword evidence="4 6" id="KW-1133">Transmembrane helix</keyword>
<name>S4RM24_PETMA</name>
<dbReference type="STRING" id="7757.ENSPMAP00000006260"/>
<keyword evidence="3 6" id="KW-0812">Transmembrane</keyword>
<reference evidence="7" key="2">
    <citation type="submission" date="2025-09" db="UniProtKB">
        <authorList>
            <consortium name="Ensembl"/>
        </authorList>
    </citation>
    <scope>IDENTIFICATION</scope>
</reference>
<protein>
    <submittedName>
        <fullName evidence="7">Cornichon family AMPA receptor auxiliary protein 3</fullName>
    </submittedName>
</protein>
<keyword evidence="5 6" id="KW-0472">Membrane</keyword>
<evidence type="ECO:0000256" key="4">
    <source>
        <dbReference type="ARBA" id="ARBA00022989"/>
    </source>
</evidence>
<dbReference type="PANTHER" id="PTHR12290">
    <property type="entry name" value="CORNICHON-RELATED"/>
    <property type="match status" value="1"/>
</dbReference>
<dbReference type="AlphaFoldDB" id="S4RM24"/>
<dbReference type="OMA" id="NIERICY"/>
<dbReference type="GO" id="GO:0016020">
    <property type="term" value="C:membrane"/>
    <property type="evidence" value="ECO:0007669"/>
    <property type="project" value="UniProtKB-SubCell"/>
</dbReference>
<comment type="similarity">
    <text evidence="2">Belongs to the cornichon family.</text>
</comment>
<evidence type="ECO:0000256" key="5">
    <source>
        <dbReference type="ARBA" id="ARBA00023136"/>
    </source>
</evidence>
<dbReference type="Pfam" id="PF03311">
    <property type="entry name" value="Cornichon"/>
    <property type="match status" value="1"/>
</dbReference>
<accession>S4RM24</accession>
<dbReference type="SMART" id="SM01398">
    <property type="entry name" value="Cornichon"/>
    <property type="match status" value="1"/>
</dbReference>
<dbReference type="InterPro" id="IPR003377">
    <property type="entry name" value="Cornichon"/>
</dbReference>
<proteinExistence type="inferred from homology"/>
<sequence length="148" mass="16661">MAFSFSAFCYMLALLLCSTLIFFAIWHVVEYSSGSPRRSAHPPPIPLCSSNSTFLVPDLLVHRETLCTKCVCTGERGTLVLMMPVYVPHAYMYLRGPAMSSPGQYDPCAVLGDDALAYCRKEGWCKLGFYLLSFFYYLYRSVTIMCAQ</sequence>
<organism evidence="7">
    <name type="scientific">Petromyzon marinus</name>
    <name type="common">Sea lamprey</name>
    <dbReference type="NCBI Taxonomy" id="7757"/>
    <lineage>
        <taxon>Eukaryota</taxon>
        <taxon>Metazoa</taxon>
        <taxon>Chordata</taxon>
        <taxon>Craniata</taxon>
        <taxon>Vertebrata</taxon>
        <taxon>Cyclostomata</taxon>
        <taxon>Hyperoartia</taxon>
        <taxon>Petromyzontiformes</taxon>
        <taxon>Petromyzontidae</taxon>
        <taxon>Petromyzon</taxon>
    </lineage>
</organism>
<reference evidence="7" key="1">
    <citation type="submission" date="2025-08" db="UniProtKB">
        <authorList>
            <consortium name="Ensembl"/>
        </authorList>
    </citation>
    <scope>IDENTIFICATION</scope>
</reference>
<dbReference type="GO" id="GO:0016192">
    <property type="term" value="P:vesicle-mediated transport"/>
    <property type="evidence" value="ECO:0007669"/>
    <property type="project" value="InterPro"/>
</dbReference>
<evidence type="ECO:0000256" key="6">
    <source>
        <dbReference type="SAM" id="Phobius"/>
    </source>
</evidence>
<dbReference type="GeneTree" id="ENSGT00950000182834"/>
<evidence type="ECO:0000313" key="7">
    <source>
        <dbReference type="Ensembl" id="ENSPMAP00000006260.1"/>
    </source>
</evidence>
<dbReference type="HOGENOM" id="CLU_112942_1_0_1"/>
<evidence type="ECO:0000256" key="3">
    <source>
        <dbReference type="ARBA" id="ARBA00022692"/>
    </source>
</evidence>